<reference evidence="1 6" key="2">
    <citation type="submission" date="2018-07" db="EMBL/GenBank/DDBJ databases">
        <title>High quality draft genome sequencing of Enterococcus faecium exhibiting probiotic potential isolated from mucus of freshwater fish.</title>
        <authorList>
            <person name="El-Jeni R."/>
            <person name="Ghedira K."/>
            <person name="Abdelhak S."/>
            <person name="El-Bour M."/>
            <person name="Bouhaouala-Zahar B."/>
        </authorList>
    </citation>
    <scope>NUCLEOTIDE SEQUENCE [LARGE SCALE GENOMIC DNA]</scope>
    <source>
        <strain evidence="1 6">R.A73</strain>
    </source>
</reference>
<dbReference type="Proteomes" id="UP000281752">
    <property type="component" value="Unassembled WGS sequence"/>
</dbReference>
<reference evidence="3 5" key="3">
    <citation type="submission" date="2018-10" db="EMBL/GenBank/DDBJ databases">
        <title>Genotypes and phenotypes of Enterococci isolated from broiler chickens.</title>
        <authorList>
            <person name="Muhammad A.R."/>
            <person name="Diarra M.S."/>
        </authorList>
    </citation>
    <scope>NUCLEOTIDE SEQUENCE [LARGE SCALE GENOMIC DNA]</scope>
    <source>
        <strain evidence="3 5">P5 C A 35</strain>
    </source>
</reference>
<proteinExistence type="predicted"/>
<evidence type="ECO:0000313" key="5">
    <source>
        <dbReference type="Proteomes" id="UP000281752"/>
    </source>
</evidence>
<dbReference type="AlphaFoldDB" id="A0A133MWV3"/>
<organism evidence="2 4">
    <name type="scientific">Enterococcus faecium</name>
    <name type="common">Streptococcus faecium</name>
    <dbReference type="NCBI Taxonomy" id="1352"/>
    <lineage>
        <taxon>Bacteria</taxon>
        <taxon>Bacillati</taxon>
        <taxon>Bacillota</taxon>
        <taxon>Bacilli</taxon>
        <taxon>Lactobacillales</taxon>
        <taxon>Enterococcaceae</taxon>
        <taxon>Enterococcus</taxon>
    </lineage>
</organism>
<comment type="caution">
    <text evidence="2">The sequence shown here is derived from an EMBL/GenBank/DDBJ whole genome shotgun (WGS) entry which is preliminary data.</text>
</comment>
<dbReference type="EMBL" id="NGKW01000001">
    <property type="protein sequence ID" value="OTN96336.1"/>
    <property type="molecule type" value="Genomic_DNA"/>
</dbReference>
<reference evidence="2 4" key="1">
    <citation type="submission" date="2017-05" db="EMBL/GenBank/DDBJ databases">
        <title>The Genome Sequence of Enterococcus faecium 7H8_DIV0219.</title>
        <authorList>
            <consortium name="The Broad Institute Genomics Platform"/>
            <consortium name="The Broad Institute Genomic Center for Infectious Diseases"/>
            <person name="Earl A."/>
            <person name="Manson A."/>
            <person name="Schwartman J."/>
            <person name="Gilmore M."/>
            <person name="Abouelleil A."/>
            <person name="Cao P."/>
            <person name="Chapman S."/>
            <person name="Cusick C."/>
            <person name="Shea T."/>
            <person name="Young S."/>
            <person name="Neafsey D."/>
            <person name="Nusbaum C."/>
            <person name="Birren B."/>
        </authorList>
    </citation>
    <scope>NUCLEOTIDE SEQUENCE [LARGE SCALE GENOMIC DNA]</scope>
    <source>
        <strain evidence="2 4">7H8_DIV0219</strain>
    </source>
</reference>
<gene>
    <name evidence="2" type="ORF">A5810_000671</name>
    <name evidence="1" type="ORF">DTX73_06885</name>
    <name evidence="3" type="ORF">EGW36_12230</name>
</gene>
<protein>
    <submittedName>
        <fullName evidence="2">Uncharacterized protein</fullName>
    </submittedName>
</protein>
<evidence type="ECO:0000313" key="1">
    <source>
        <dbReference type="EMBL" id="KAA0691231.1"/>
    </source>
</evidence>
<name>A0A133MWV3_ENTFC</name>
<dbReference type="Proteomes" id="UP000448762">
    <property type="component" value="Unassembled WGS sequence"/>
</dbReference>
<evidence type="ECO:0000313" key="2">
    <source>
        <dbReference type="EMBL" id="OTN96336.1"/>
    </source>
</evidence>
<dbReference type="EMBL" id="QOVC01000004">
    <property type="protein sequence ID" value="KAA0691231.1"/>
    <property type="molecule type" value="Genomic_DNA"/>
</dbReference>
<dbReference type="EMBL" id="RKNM01000020">
    <property type="protein sequence ID" value="ROX53821.1"/>
    <property type="molecule type" value="Genomic_DNA"/>
</dbReference>
<evidence type="ECO:0000313" key="4">
    <source>
        <dbReference type="Proteomes" id="UP000194885"/>
    </source>
</evidence>
<accession>A0A133MWV3</accession>
<evidence type="ECO:0000313" key="6">
    <source>
        <dbReference type="Proteomes" id="UP000448762"/>
    </source>
</evidence>
<sequence length="76" mass="9091">MIQSFISPKTLWRWTSEKPSRVRALFVRGKRNLSKLGGTVYEFHSPLFMMNKGDFFIYIAKKGRENYEFPKTKRNK</sequence>
<evidence type="ECO:0000313" key="3">
    <source>
        <dbReference type="EMBL" id="ROX53821.1"/>
    </source>
</evidence>
<dbReference type="Proteomes" id="UP000194885">
    <property type="component" value="Unassembled WGS sequence"/>
</dbReference>